<accession>A0AAW8NSL3</accession>
<feature type="domain" description="BPP" evidence="1">
    <location>
        <begin position="1"/>
        <end position="107"/>
    </location>
</feature>
<dbReference type="EMBL" id="JAPMLE010000001">
    <property type="protein sequence ID" value="MDR8525807.1"/>
    <property type="molecule type" value="Genomic_DNA"/>
</dbReference>
<gene>
    <name evidence="2" type="ORF">OS133_19495</name>
    <name evidence="3" type="ORF">OS134_13855</name>
</gene>
<dbReference type="RefSeq" id="WP_310655794.1">
    <property type="nucleotide sequence ID" value="NZ_JAPMLA010000004.1"/>
</dbReference>
<evidence type="ECO:0000313" key="5">
    <source>
        <dbReference type="Proteomes" id="UP001271263"/>
    </source>
</evidence>
<evidence type="ECO:0000259" key="1">
    <source>
        <dbReference type="PROSITE" id="PS51662"/>
    </source>
</evidence>
<evidence type="ECO:0000313" key="3">
    <source>
        <dbReference type="EMBL" id="MDW4825148.1"/>
    </source>
</evidence>
<dbReference type="Gene3D" id="2.120.10.30">
    <property type="entry name" value="TolB, C-terminal domain"/>
    <property type="match status" value="1"/>
</dbReference>
<sequence>MADIEGVALYQTASADYLVVSSQGNDSYLLYQSQAPYEYVGRFRIGVNAAKGFDGSAETDGLDVTTQAVGSGRWAQGMMVVQDGRNRMPDQNQNFKWVPWSEISQALELK</sequence>
<reference evidence="3 5" key="1">
    <citation type="journal article" date="2022" name="bioRxiv">
        <title>Prophages regulate Shewanella fidelis 3313 motility and biofilm formation: implications for gut colonization dynamics in Ciona robusta.</title>
        <authorList>
            <person name="Natarajan O."/>
            <person name="Gibboney S.L."/>
            <person name="Young M.N."/>
            <person name="Lim S.J."/>
            <person name="Pluta N."/>
            <person name="Atkinson C.G."/>
            <person name="Leigh B.A."/>
            <person name="Liberti A."/>
            <person name="Kees E.D."/>
            <person name="Breitbart M."/>
            <person name="Gralnick J.A."/>
            <person name="Dishaw L.J."/>
        </authorList>
    </citation>
    <scope>NUCLEOTIDE SEQUENCE [LARGE SCALE GENOMIC DNA]</scope>
    <source>
        <strain evidence="3 5">JG4066</strain>
    </source>
</reference>
<proteinExistence type="predicted"/>
<dbReference type="Pfam" id="PF02333">
    <property type="entry name" value="Phytase"/>
    <property type="match status" value="1"/>
</dbReference>
<dbReference type="AlphaFoldDB" id="A0AAW8NSL3"/>
<reference evidence="2" key="2">
    <citation type="submission" date="2022-11" db="EMBL/GenBank/DDBJ databases">
        <title>Prophages regulate Shewanella fidelis motility and biofilm formation: implications for gut colonization dynamics in Ciona robusta.</title>
        <authorList>
            <person name="Natarajan O."/>
            <person name="Gibboney S.L."/>
            <person name="Young M.N."/>
            <person name="Lim S.J."/>
            <person name="Pluta N."/>
            <person name="Atkinson C.G.F."/>
            <person name="Leigh B.A."/>
            <person name="Liberti A."/>
            <person name="Kees E."/>
            <person name="Breitbart M."/>
            <person name="Gralnick J."/>
            <person name="Dishaw L.J."/>
        </authorList>
    </citation>
    <scope>NUCLEOTIDE SEQUENCE</scope>
    <source>
        <strain evidence="2">3313</strain>
    </source>
</reference>
<dbReference type="SUPFAM" id="SSF50956">
    <property type="entry name" value="Thermostable phytase (3-phytase)"/>
    <property type="match status" value="1"/>
</dbReference>
<comment type="caution">
    <text evidence="2">The sequence shown here is derived from an EMBL/GenBank/DDBJ whole genome shotgun (WGS) entry which is preliminary data.</text>
</comment>
<organism evidence="2 4">
    <name type="scientific">Shewanella fidelis</name>
    <dbReference type="NCBI Taxonomy" id="173509"/>
    <lineage>
        <taxon>Bacteria</taxon>
        <taxon>Pseudomonadati</taxon>
        <taxon>Pseudomonadota</taxon>
        <taxon>Gammaproteobacteria</taxon>
        <taxon>Alteromonadales</taxon>
        <taxon>Shewanellaceae</taxon>
        <taxon>Shewanella</taxon>
    </lineage>
</organism>
<dbReference type="InterPro" id="IPR011042">
    <property type="entry name" value="6-blade_b-propeller_TolB-like"/>
</dbReference>
<dbReference type="Proteomes" id="UP001271263">
    <property type="component" value="Unassembled WGS sequence"/>
</dbReference>
<keyword evidence="5" id="KW-1185">Reference proteome</keyword>
<dbReference type="InterPro" id="IPR003431">
    <property type="entry name" value="B-propeller_Phytase"/>
</dbReference>
<name>A0AAW8NSL3_9GAMM</name>
<dbReference type="Proteomes" id="UP001259340">
    <property type="component" value="Unassembled WGS sequence"/>
</dbReference>
<evidence type="ECO:0000313" key="2">
    <source>
        <dbReference type="EMBL" id="MDR8525807.1"/>
    </source>
</evidence>
<dbReference type="PROSITE" id="PS51662">
    <property type="entry name" value="BP_PHYTASE"/>
    <property type="match status" value="1"/>
</dbReference>
<evidence type="ECO:0000313" key="4">
    <source>
        <dbReference type="Proteomes" id="UP001259340"/>
    </source>
</evidence>
<dbReference type="EMBL" id="JAPMLD010000006">
    <property type="protein sequence ID" value="MDW4825148.1"/>
    <property type="molecule type" value="Genomic_DNA"/>
</dbReference>
<protein>
    <submittedName>
        <fullName evidence="2">Phytase</fullName>
    </submittedName>
</protein>
<dbReference type="GO" id="GO:0016158">
    <property type="term" value="F:inositol hexakisphosphate 3-phosphatase activity"/>
    <property type="evidence" value="ECO:0007669"/>
    <property type="project" value="InterPro"/>
</dbReference>